<accession>A0ABS9NNY2</accession>
<reference evidence="1 2" key="1">
    <citation type="submission" date="2022-02" db="EMBL/GenBank/DDBJ databases">
        <title>Genome sequence data of Kingella unionensis sp. nov. strain CICC 24913 (CCUG 75125).</title>
        <authorList>
            <person name="Xiao M."/>
        </authorList>
    </citation>
    <scope>NUCLEOTIDE SEQUENCE [LARGE SCALE GENOMIC DNA]</scope>
    <source>
        <strain evidence="1 2">CICC 24913</strain>
    </source>
</reference>
<name>A0ABS9NNY2_9NEIS</name>
<organism evidence="1 2">
    <name type="scientific">Kingella pumchi</name>
    <dbReference type="NCBI Taxonomy" id="2779506"/>
    <lineage>
        <taxon>Bacteria</taxon>
        <taxon>Pseudomonadati</taxon>
        <taxon>Pseudomonadota</taxon>
        <taxon>Betaproteobacteria</taxon>
        <taxon>Neisseriales</taxon>
        <taxon>Neisseriaceae</taxon>
        <taxon>Kingella</taxon>
    </lineage>
</organism>
<comment type="caution">
    <text evidence="1">The sequence shown here is derived from an EMBL/GenBank/DDBJ whole genome shotgun (WGS) entry which is preliminary data.</text>
</comment>
<gene>
    <name evidence="1" type="ORF">MB824_08315</name>
</gene>
<evidence type="ECO:0000313" key="1">
    <source>
        <dbReference type="EMBL" id="MCG6504499.1"/>
    </source>
</evidence>
<keyword evidence="2" id="KW-1185">Reference proteome</keyword>
<proteinExistence type="predicted"/>
<evidence type="ECO:0000313" key="2">
    <source>
        <dbReference type="Proteomes" id="UP001298424"/>
    </source>
</evidence>
<dbReference type="EMBL" id="JAKOOW010000028">
    <property type="protein sequence ID" value="MCG6504499.1"/>
    <property type="molecule type" value="Genomic_DNA"/>
</dbReference>
<dbReference type="Proteomes" id="UP001298424">
    <property type="component" value="Unassembled WGS sequence"/>
</dbReference>
<sequence>MPAAQAAPSAQQEAEFLQTLPQLIRETNRHLPYRQTMGGQRIEILPLVYSNGRLQLRINSRPASAGDAAQLSAFGYEELQLPNRH</sequence>
<protein>
    <submittedName>
        <fullName evidence="1">Uncharacterized protein</fullName>
    </submittedName>
</protein>
<dbReference type="RefSeq" id="WP_238747992.1">
    <property type="nucleotide sequence ID" value="NZ_JAKOOW010000028.1"/>
</dbReference>